<evidence type="ECO:0000256" key="1">
    <source>
        <dbReference type="SAM" id="MobiDB-lite"/>
    </source>
</evidence>
<dbReference type="CDD" id="cd00051">
    <property type="entry name" value="EFh"/>
    <property type="match status" value="1"/>
</dbReference>
<dbReference type="RefSeq" id="WP_246414327.1">
    <property type="nucleotide sequence ID" value="NZ_JACHOV010000001.1"/>
</dbReference>
<protein>
    <recommendedName>
        <fullName evidence="2">EF-hand domain-containing protein</fullName>
    </recommendedName>
</protein>
<feature type="domain" description="EF-hand" evidence="2">
    <location>
        <begin position="76"/>
        <end position="93"/>
    </location>
</feature>
<comment type="caution">
    <text evidence="3">The sequence shown here is derived from an EMBL/GenBank/DDBJ whole genome shotgun (WGS) entry which is preliminary data.</text>
</comment>
<evidence type="ECO:0000313" key="3">
    <source>
        <dbReference type="EMBL" id="MBB4640058.1"/>
    </source>
</evidence>
<feature type="region of interest" description="Disordered" evidence="1">
    <location>
        <begin position="47"/>
        <end position="73"/>
    </location>
</feature>
<keyword evidence="4" id="KW-1185">Reference proteome</keyword>
<dbReference type="Gene3D" id="1.10.238.10">
    <property type="entry name" value="EF-hand"/>
    <property type="match status" value="1"/>
</dbReference>
<dbReference type="PROSITE" id="PS00018">
    <property type="entry name" value="EF_HAND_1"/>
    <property type="match status" value="1"/>
</dbReference>
<dbReference type="InterPro" id="IPR018247">
    <property type="entry name" value="EF_Hand_1_Ca_BS"/>
</dbReference>
<evidence type="ECO:0000313" key="4">
    <source>
        <dbReference type="Proteomes" id="UP000575068"/>
    </source>
</evidence>
<feature type="domain" description="EF-hand" evidence="2">
    <location>
        <begin position="100"/>
        <end position="117"/>
    </location>
</feature>
<feature type="domain" description="EF-hand" evidence="2">
    <location>
        <begin position="123"/>
        <end position="142"/>
    </location>
</feature>
<proteinExistence type="predicted"/>
<organism evidence="3 4">
    <name type="scientific">Rhizorhapis suberifaciens</name>
    <name type="common">corky root of lettuce</name>
    <dbReference type="NCBI Taxonomy" id="13656"/>
    <lineage>
        <taxon>Bacteria</taxon>
        <taxon>Pseudomonadati</taxon>
        <taxon>Pseudomonadota</taxon>
        <taxon>Alphaproteobacteria</taxon>
        <taxon>Sphingomonadales</taxon>
        <taxon>Sphingomonadaceae</taxon>
        <taxon>Rhizorhapis</taxon>
    </lineage>
</organism>
<gene>
    <name evidence="3" type="ORF">HNQ99_000338</name>
</gene>
<accession>A0A840HR34</accession>
<dbReference type="GO" id="GO:0005509">
    <property type="term" value="F:calcium ion binding"/>
    <property type="evidence" value="ECO:0007669"/>
    <property type="project" value="InterPro"/>
</dbReference>
<dbReference type="Proteomes" id="UP000575068">
    <property type="component" value="Unassembled WGS sequence"/>
</dbReference>
<dbReference type="AlphaFoldDB" id="A0A840HR34"/>
<dbReference type="InterPro" id="IPR002048">
    <property type="entry name" value="EF_hand_dom"/>
</dbReference>
<sequence>MTKMRIWAGAAAALLFTGAGLFWWQSRAQGDEINIEATPPPVVGADDQLPVGNSNLKGAAPPMPPSALPQTREQKRFSRYDRNRDGIVTRTEMLSTRTKAFQKLDTDGNNLLSFEEWAIKTSDRFAEADLEGDGRLTPAEFATTAPKKSTKAKCDC</sequence>
<dbReference type="Pfam" id="PF13202">
    <property type="entry name" value="EF-hand_5"/>
    <property type="match status" value="3"/>
</dbReference>
<reference evidence="3 4" key="1">
    <citation type="submission" date="2020-08" db="EMBL/GenBank/DDBJ databases">
        <title>Genomic Encyclopedia of Type Strains, Phase IV (KMG-IV): sequencing the most valuable type-strain genomes for metagenomic binning, comparative biology and taxonomic classification.</title>
        <authorList>
            <person name="Goeker M."/>
        </authorList>
    </citation>
    <scope>NUCLEOTIDE SEQUENCE [LARGE SCALE GENOMIC DNA]</scope>
    <source>
        <strain evidence="3 4">DSM 7465</strain>
    </source>
</reference>
<dbReference type="InterPro" id="IPR011992">
    <property type="entry name" value="EF-hand-dom_pair"/>
</dbReference>
<evidence type="ECO:0000259" key="2">
    <source>
        <dbReference type="Pfam" id="PF13202"/>
    </source>
</evidence>
<name>A0A840HR34_9SPHN</name>
<dbReference type="SUPFAM" id="SSF47473">
    <property type="entry name" value="EF-hand"/>
    <property type="match status" value="1"/>
</dbReference>
<dbReference type="EMBL" id="JACHOV010000001">
    <property type="protein sequence ID" value="MBB4640058.1"/>
    <property type="molecule type" value="Genomic_DNA"/>
</dbReference>